<dbReference type="SUPFAM" id="SSF56112">
    <property type="entry name" value="Protein kinase-like (PK-like)"/>
    <property type="match status" value="1"/>
</dbReference>
<dbReference type="AlphaFoldDB" id="A0A853CZ55"/>
<name>A0A853CZ55_9MICO</name>
<evidence type="ECO:0000256" key="1">
    <source>
        <dbReference type="SAM" id="MobiDB-lite"/>
    </source>
</evidence>
<gene>
    <name evidence="3" type="ORF">HNR13_002878</name>
</gene>
<organism evidence="3 4">
    <name type="scientific">Leifsonia shinshuensis</name>
    <dbReference type="NCBI Taxonomy" id="150026"/>
    <lineage>
        <taxon>Bacteria</taxon>
        <taxon>Bacillati</taxon>
        <taxon>Actinomycetota</taxon>
        <taxon>Actinomycetes</taxon>
        <taxon>Micrococcales</taxon>
        <taxon>Microbacteriaceae</taxon>
        <taxon>Leifsonia</taxon>
    </lineage>
</organism>
<dbReference type="InterPro" id="IPR011009">
    <property type="entry name" value="Kinase-like_dom_sf"/>
</dbReference>
<protein>
    <submittedName>
        <fullName evidence="3">Aminoglycoside phosphotransferase (APT) family kinase protein</fullName>
    </submittedName>
</protein>
<dbReference type="InterPro" id="IPR002575">
    <property type="entry name" value="Aminoglycoside_PTrfase"/>
</dbReference>
<dbReference type="Gene3D" id="3.90.1200.10">
    <property type="match status" value="1"/>
</dbReference>
<comment type="caution">
    <text evidence="3">The sequence shown here is derived from an EMBL/GenBank/DDBJ whole genome shotgun (WGS) entry which is preliminary data.</text>
</comment>
<dbReference type="Pfam" id="PF01636">
    <property type="entry name" value="APH"/>
    <property type="match status" value="1"/>
</dbReference>
<evidence type="ECO:0000313" key="3">
    <source>
        <dbReference type="EMBL" id="NYJ24591.1"/>
    </source>
</evidence>
<dbReference type="RefSeq" id="WP_179606817.1">
    <property type="nucleotide sequence ID" value="NZ_BAABEH010000001.1"/>
</dbReference>
<evidence type="ECO:0000259" key="2">
    <source>
        <dbReference type="Pfam" id="PF01636"/>
    </source>
</evidence>
<keyword evidence="3" id="KW-0808">Transferase</keyword>
<dbReference type="GO" id="GO:0016301">
    <property type="term" value="F:kinase activity"/>
    <property type="evidence" value="ECO:0007669"/>
    <property type="project" value="UniProtKB-KW"/>
</dbReference>
<sequence>MARSPLTLAALASSAVPDLTVTATRAHTADGAGEFDSAVLTAADGSARIVRVPLTQAAETEQSSDLVALRALTTGIRSRLPFDVPTYLGQAPVGGTRAIVYDFLPGEHVAVEDIPPGDGLAGSIGHAIAAIHTLPTSFVGEAGLPVLSAAECLSSTAALIESAVSTGKVPAALRDRWRDAVADHSVWQFQPTVINGALTADSFLIDGESVSAVLGWSALRVGDPARDLHWLLAMDPEATDGALIAYATTRQVATDRQFTQRAMLYAELEVARWLLHGRELRDQSIVDDAVEMLDGLVDRVHSNTVTPLSTATGPIMAVDDVEAMLDRTPGDRSAARPGGMRPVDDQAG</sequence>
<keyword evidence="3" id="KW-0418">Kinase</keyword>
<accession>A0A853CZ55</accession>
<dbReference type="Proteomes" id="UP000578352">
    <property type="component" value="Unassembled WGS sequence"/>
</dbReference>
<evidence type="ECO:0000313" key="4">
    <source>
        <dbReference type="Proteomes" id="UP000578352"/>
    </source>
</evidence>
<proteinExistence type="predicted"/>
<feature type="domain" description="Aminoglycoside phosphotransferase" evidence="2">
    <location>
        <begin position="46"/>
        <end position="249"/>
    </location>
</feature>
<feature type="region of interest" description="Disordered" evidence="1">
    <location>
        <begin position="328"/>
        <end position="348"/>
    </location>
</feature>
<reference evidence="3 4" key="1">
    <citation type="submission" date="2020-07" db="EMBL/GenBank/DDBJ databases">
        <title>Sequencing the genomes of 1000 actinobacteria strains.</title>
        <authorList>
            <person name="Klenk H.-P."/>
        </authorList>
    </citation>
    <scope>NUCLEOTIDE SEQUENCE [LARGE SCALE GENOMIC DNA]</scope>
    <source>
        <strain evidence="3 4">DSM 15165</strain>
    </source>
</reference>
<dbReference type="EMBL" id="JACCFL010000001">
    <property type="protein sequence ID" value="NYJ24591.1"/>
    <property type="molecule type" value="Genomic_DNA"/>
</dbReference>